<evidence type="ECO:0000256" key="6">
    <source>
        <dbReference type="ARBA" id="ARBA00022777"/>
    </source>
</evidence>
<name>A0A0H5BX47_9ENTR</name>
<sequence>MFNKLILVLNCGSSSIKFSVIDFSKKEKCLFGLAEFFLSKEVCIEWKIDNVRKNRVLNIMNSDIMNTVDMVLDFIIDDILKKELKNLGKLFAVGHRVVHGGMHFIKSEIISDDVIKNIEDSISFAPLHNPAHLIGIRKVLKKFPYVSKKNVAVFDTAFHQTIKEDSYLYPLPYFLYTDYGVRRYGAHGISHFYVSRKSAEFLNKSVNEINVITCHLGNGSSISAIRKGKCVDTSMGMTPLEGLVMGTRCGDIDPSIIFYLYEELGMSIEDIKKMLYKKSGLLGLSGGISSDCRYMEKHYHNVFSSSHRAINVFCHRLAKYIGSYSILMDGELDAVIFTGGIGENSALIRELTLKKLILLNFKLDYDLNSSTRGGKSGFITSRDSRPAIVIPTNEELIISQDVVRLIG</sequence>
<dbReference type="Proteomes" id="UP000242753">
    <property type="component" value="Chromosome I"/>
</dbReference>
<dbReference type="SUPFAM" id="SSF53067">
    <property type="entry name" value="Actin-like ATPase domain"/>
    <property type="match status" value="2"/>
</dbReference>
<comment type="subcellular location">
    <subcellularLocation>
        <location evidence="9">Cytoplasm</location>
    </subcellularLocation>
</comment>
<reference evidence="12" key="1">
    <citation type="submission" date="2015-01" db="EMBL/GenBank/DDBJ databases">
        <authorList>
            <person name="Manzano-Marin A."/>
            <person name="Manzano-Marin A."/>
        </authorList>
    </citation>
    <scope>NUCLEOTIDE SEQUENCE [LARGE SCALE GENOMIC DNA]</scope>
    <source>
        <strain evidence="12">obscurior</strain>
    </source>
</reference>
<evidence type="ECO:0000256" key="8">
    <source>
        <dbReference type="ARBA" id="ARBA00022842"/>
    </source>
</evidence>
<evidence type="ECO:0000256" key="7">
    <source>
        <dbReference type="ARBA" id="ARBA00022840"/>
    </source>
</evidence>
<dbReference type="AlphaFoldDB" id="A0A0H5BX47"/>
<comment type="similarity">
    <text evidence="1 9 10">Belongs to the acetokinase family.</text>
</comment>
<dbReference type="GO" id="GO:0000287">
    <property type="term" value="F:magnesium ion binding"/>
    <property type="evidence" value="ECO:0007669"/>
    <property type="project" value="UniProtKB-UniRule"/>
</dbReference>
<feature type="binding site" evidence="9">
    <location>
        <position position="17"/>
    </location>
    <ligand>
        <name>ATP</name>
        <dbReference type="ChEBI" id="CHEBI:30616"/>
    </ligand>
</feature>
<feature type="binding site" evidence="9">
    <location>
        <begin position="291"/>
        <end position="293"/>
    </location>
    <ligand>
        <name>ATP</name>
        <dbReference type="ChEBI" id="CHEBI:30616"/>
    </ligand>
</feature>
<comment type="subunit">
    <text evidence="9">Homodimer.</text>
</comment>
<dbReference type="PANTHER" id="PTHR21060:SF21">
    <property type="entry name" value="ACETATE KINASE"/>
    <property type="match status" value="1"/>
</dbReference>
<dbReference type="HAMAP" id="MF_00020">
    <property type="entry name" value="Acetate_kinase"/>
    <property type="match status" value="1"/>
</dbReference>
<feature type="binding site" evidence="9">
    <location>
        <position position="394"/>
    </location>
    <ligand>
        <name>Mg(2+)</name>
        <dbReference type="ChEBI" id="CHEBI:18420"/>
    </ligand>
</feature>
<keyword evidence="12" id="KW-1185">Reference proteome</keyword>
<dbReference type="Pfam" id="PF00871">
    <property type="entry name" value="Acetate_kinase"/>
    <property type="match status" value="1"/>
</dbReference>
<protein>
    <recommendedName>
        <fullName evidence="9">Acetate kinase</fullName>
        <ecNumber evidence="9">2.7.2.1</ecNumber>
    </recommendedName>
    <alternativeName>
        <fullName evidence="9">Acetokinase</fullName>
    </alternativeName>
</protein>
<feature type="active site" description="Proton donor/acceptor" evidence="9">
    <location>
        <position position="155"/>
    </location>
</feature>
<dbReference type="GO" id="GO:0005524">
    <property type="term" value="F:ATP binding"/>
    <property type="evidence" value="ECO:0007669"/>
    <property type="project" value="UniProtKB-KW"/>
</dbReference>
<dbReference type="PRINTS" id="PR00471">
    <property type="entry name" value="ACETATEKNASE"/>
</dbReference>
<dbReference type="GO" id="GO:0008776">
    <property type="term" value="F:acetate kinase activity"/>
    <property type="evidence" value="ECO:0007669"/>
    <property type="project" value="UniProtKB-UniRule"/>
</dbReference>
<feature type="site" description="Transition state stabilizer" evidence="9">
    <location>
        <position position="248"/>
    </location>
</feature>
<dbReference type="UniPathway" id="UPA00340">
    <property type="reaction ID" value="UER00458"/>
</dbReference>
<gene>
    <name evidence="9 11" type="primary">ackA</name>
    <name evidence="11" type="ORF">WEOB_389</name>
</gene>
<dbReference type="Gene3D" id="3.30.420.40">
    <property type="match status" value="2"/>
</dbReference>
<comment type="pathway">
    <text evidence="9">Metabolic intermediate biosynthesis; acetyl-CoA biosynthesis; acetyl-CoA from acetate: step 1/2.</text>
</comment>
<comment type="function">
    <text evidence="9">Catalyzes the formation of acetyl phosphate from acetate and ATP. Can also catalyze the reverse reaction.</text>
</comment>
<dbReference type="FunFam" id="3.30.420.40:FF:000042">
    <property type="entry name" value="Acetate kinase"/>
    <property type="match status" value="1"/>
</dbReference>
<dbReference type="RefSeq" id="WP_281263857.1">
    <property type="nucleotide sequence ID" value="NZ_LN774881.1"/>
</dbReference>
<dbReference type="PATRIC" id="fig|1594731.3.peg.366"/>
<evidence type="ECO:0000256" key="1">
    <source>
        <dbReference type="ARBA" id="ARBA00008748"/>
    </source>
</evidence>
<keyword evidence="3 9" id="KW-0808">Transferase</keyword>
<dbReference type="PROSITE" id="PS01075">
    <property type="entry name" value="ACETATE_KINASE_1"/>
    <property type="match status" value="1"/>
</dbReference>
<dbReference type="EMBL" id="LN774881">
    <property type="protein sequence ID" value="CEN32317.1"/>
    <property type="molecule type" value="Genomic_DNA"/>
</dbReference>
<evidence type="ECO:0000313" key="12">
    <source>
        <dbReference type="Proteomes" id="UP000242753"/>
    </source>
</evidence>
<keyword evidence="8 9" id="KW-0460">Magnesium</keyword>
<dbReference type="InterPro" id="IPR043129">
    <property type="entry name" value="ATPase_NBD"/>
</dbReference>
<keyword evidence="6 9" id="KW-0418">Kinase</keyword>
<evidence type="ECO:0000256" key="4">
    <source>
        <dbReference type="ARBA" id="ARBA00022723"/>
    </source>
</evidence>
<dbReference type="EC" id="2.7.2.1" evidence="9"/>
<feature type="site" description="Transition state stabilizer" evidence="9">
    <location>
        <position position="187"/>
    </location>
</feature>
<keyword evidence="7 9" id="KW-0067">ATP-binding</keyword>
<feature type="binding site" evidence="9">
    <location>
        <begin position="340"/>
        <end position="344"/>
    </location>
    <ligand>
        <name>ATP</name>
        <dbReference type="ChEBI" id="CHEBI:30616"/>
    </ligand>
</feature>
<dbReference type="NCBIfam" id="TIGR00016">
    <property type="entry name" value="ackA"/>
    <property type="match status" value="1"/>
</dbReference>
<dbReference type="GO" id="GO:0006085">
    <property type="term" value="P:acetyl-CoA biosynthetic process"/>
    <property type="evidence" value="ECO:0007669"/>
    <property type="project" value="UniProtKB-UniRule"/>
</dbReference>
<evidence type="ECO:0000256" key="2">
    <source>
        <dbReference type="ARBA" id="ARBA00022490"/>
    </source>
</evidence>
<proteinExistence type="inferred from homology"/>
<dbReference type="InterPro" id="IPR004372">
    <property type="entry name" value="Ac/propionate_kinase"/>
</dbReference>
<keyword evidence="2 9" id="KW-0963">Cytoplasm</keyword>
<dbReference type="STRING" id="1594731.WEOB_389"/>
<dbReference type="KEGG" id="wca:WEOB_389"/>
<accession>A0A0H5BX47</accession>
<keyword evidence="4 9" id="KW-0479">Metal-binding</keyword>
<dbReference type="GO" id="GO:0005829">
    <property type="term" value="C:cytosol"/>
    <property type="evidence" value="ECO:0007669"/>
    <property type="project" value="TreeGrafter"/>
</dbReference>
<dbReference type="GO" id="GO:0006083">
    <property type="term" value="P:acetate metabolic process"/>
    <property type="evidence" value="ECO:0007669"/>
    <property type="project" value="TreeGrafter"/>
</dbReference>
<keyword evidence="5 9" id="KW-0547">Nucleotide-binding</keyword>
<dbReference type="PROSITE" id="PS01076">
    <property type="entry name" value="ACETATE_KINASE_2"/>
    <property type="match status" value="1"/>
</dbReference>
<feature type="binding site" evidence="9">
    <location>
        <position position="10"/>
    </location>
    <ligand>
        <name>Mg(2+)</name>
        <dbReference type="ChEBI" id="CHEBI:18420"/>
    </ligand>
</feature>
<evidence type="ECO:0000256" key="5">
    <source>
        <dbReference type="ARBA" id="ARBA00022741"/>
    </source>
</evidence>
<comment type="cofactor">
    <cofactor evidence="9">
        <name>Mg(2+)</name>
        <dbReference type="ChEBI" id="CHEBI:18420"/>
    </cofactor>
    <cofactor evidence="9">
        <name>Mn(2+)</name>
        <dbReference type="ChEBI" id="CHEBI:29035"/>
    </cofactor>
    <text evidence="9">Mg(2+). Can also accept Mn(2+).</text>
</comment>
<evidence type="ECO:0000256" key="3">
    <source>
        <dbReference type="ARBA" id="ARBA00022679"/>
    </source>
</evidence>
<organism evidence="11 12">
    <name type="scientific">Candidatus Westeberhardia cardiocondylae</name>
    <dbReference type="NCBI Taxonomy" id="1594731"/>
    <lineage>
        <taxon>Bacteria</taxon>
        <taxon>Pseudomonadati</taxon>
        <taxon>Pseudomonadota</taxon>
        <taxon>Gammaproteobacteria</taxon>
        <taxon>Enterobacterales</taxon>
        <taxon>Enterobacteriaceae</taxon>
        <taxon>ant endosymbionts</taxon>
        <taxon>Candidatus Westeberhardia</taxon>
    </lineage>
</organism>
<feature type="binding site" evidence="9">
    <location>
        <position position="96"/>
    </location>
    <ligand>
        <name>substrate</name>
    </ligand>
</feature>
<feature type="binding site" evidence="9">
    <location>
        <begin position="215"/>
        <end position="219"/>
    </location>
    <ligand>
        <name>ATP</name>
        <dbReference type="ChEBI" id="CHEBI:30616"/>
    </ligand>
</feature>
<comment type="catalytic activity">
    <reaction evidence="9">
        <text>acetate + ATP = acetyl phosphate + ADP</text>
        <dbReference type="Rhea" id="RHEA:11352"/>
        <dbReference type="ChEBI" id="CHEBI:22191"/>
        <dbReference type="ChEBI" id="CHEBI:30089"/>
        <dbReference type="ChEBI" id="CHEBI:30616"/>
        <dbReference type="ChEBI" id="CHEBI:456216"/>
        <dbReference type="EC" id="2.7.2.1"/>
    </reaction>
</comment>
<dbReference type="InterPro" id="IPR000890">
    <property type="entry name" value="Aliphatic_acid_kin_short-chain"/>
</dbReference>
<dbReference type="PANTHER" id="PTHR21060">
    <property type="entry name" value="ACETATE KINASE"/>
    <property type="match status" value="1"/>
</dbReference>
<evidence type="ECO:0000256" key="9">
    <source>
        <dbReference type="HAMAP-Rule" id="MF_00020"/>
    </source>
</evidence>
<dbReference type="CDD" id="cd24010">
    <property type="entry name" value="ASKHA_NBD_AcK_PK"/>
    <property type="match status" value="1"/>
</dbReference>
<dbReference type="PIRSF" id="PIRSF000722">
    <property type="entry name" value="Acetate_prop_kin"/>
    <property type="match status" value="1"/>
</dbReference>
<evidence type="ECO:0000313" key="11">
    <source>
        <dbReference type="EMBL" id="CEN32317.1"/>
    </source>
</evidence>
<evidence type="ECO:0000256" key="10">
    <source>
        <dbReference type="RuleBase" id="RU003835"/>
    </source>
</evidence>
<dbReference type="InterPro" id="IPR023865">
    <property type="entry name" value="Aliphatic_acid_kinase_CS"/>
</dbReference>